<dbReference type="KEGG" id="adin:H7849_16475"/>
<sequence>MKIDSEAAVDCGQPVKEKAAPKPKKKTAKKKSREDINQTAARIVKEATEKS</sequence>
<dbReference type="RefSeq" id="WP_186740779.1">
    <property type="nucleotide sequence ID" value="NZ_CP060394.1"/>
</dbReference>
<feature type="region of interest" description="Disordered" evidence="1">
    <location>
        <begin position="1"/>
        <end position="37"/>
    </location>
</feature>
<name>A0A7G8BDU6_9BACT</name>
<dbReference type="EMBL" id="CP060394">
    <property type="protein sequence ID" value="QNI30716.1"/>
    <property type="molecule type" value="Genomic_DNA"/>
</dbReference>
<accession>A0A7G8BDU6</accession>
<evidence type="ECO:0000313" key="2">
    <source>
        <dbReference type="EMBL" id="QNI30716.1"/>
    </source>
</evidence>
<keyword evidence="3" id="KW-1185">Reference proteome</keyword>
<evidence type="ECO:0000256" key="1">
    <source>
        <dbReference type="SAM" id="MobiDB-lite"/>
    </source>
</evidence>
<feature type="compositionally biased region" description="Basic residues" evidence="1">
    <location>
        <begin position="21"/>
        <end position="31"/>
    </location>
</feature>
<gene>
    <name evidence="2" type="ORF">H7849_16475</name>
</gene>
<reference evidence="2 3" key="1">
    <citation type="submission" date="2020-08" db="EMBL/GenBank/DDBJ databases">
        <title>Edaphobacter telluris sp. nov. and Acidobacterium dinghuensis sp. nov., two acidobacteria isolated from forest soil.</title>
        <authorList>
            <person name="Fu J."/>
            <person name="Qiu L."/>
        </authorList>
    </citation>
    <scope>NUCLEOTIDE SEQUENCE [LARGE SCALE GENOMIC DNA]</scope>
    <source>
        <strain evidence="2">4Y35</strain>
    </source>
</reference>
<protein>
    <submittedName>
        <fullName evidence="2">Uncharacterized protein</fullName>
    </submittedName>
</protein>
<evidence type="ECO:0000313" key="3">
    <source>
        <dbReference type="Proteomes" id="UP000515312"/>
    </source>
</evidence>
<proteinExistence type="predicted"/>
<organism evidence="2 3">
    <name type="scientific">Alloacidobacterium dinghuense</name>
    <dbReference type="NCBI Taxonomy" id="2763107"/>
    <lineage>
        <taxon>Bacteria</taxon>
        <taxon>Pseudomonadati</taxon>
        <taxon>Acidobacteriota</taxon>
        <taxon>Terriglobia</taxon>
        <taxon>Terriglobales</taxon>
        <taxon>Acidobacteriaceae</taxon>
        <taxon>Alloacidobacterium</taxon>
    </lineage>
</organism>
<dbReference type="AlphaFoldDB" id="A0A7G8BDU6"/>
<dbReference type="Proteomes" id="UP000515312">
    <property type="component" value="Chromosome"/>
</dbReference>